<proteinExistence type="predicted"/>
<name>A0A0B6Y749_9EUPU</name>
<protein>
    <submittedName>
        <fullName evidence="1">Uncharacterized protein</fullName>
    </submittedName>
</protein>
<feature type="non-terminal residue" evidence="1">
    <location>
        <position position="71"/>
    </location>
</feature>
<accession>A0A0B6Y749</accession>
<evidence type="ECO:0000313" key="1">
    <source>
        <dbReference type="EMBL" id="CEK51934.1"/>
    </source>
</evidence>
<feature type="non-terminal residue" evidence="1">
    <location>
        <position position="1"/>
    </location>
</feature>
<sequence>SVAEPYSPLKPFTFADAESSASVKLQSLSSYTTSSSDSSANSFINIANANGTLKKEASKISGTVIQCVELP</sequence>
<reference evidence="1" key="1">
    <citation type="submission" date="2014-12" db="EMBL/GenBank/DDBJ databases">
        <title>Insight into the proteome of Arion vulgaris.</title>
        <authorList>
            <person name="Aradska J."/>
            <person name="Bulat T."/>
            <person name="Smidak R."/>
            <person name="Sarate P."/>
            <person name="Gangsoo J."/>
            <person name="Sialana F."/>
            <person name="Bilban M."/>
            <person name="Lubec G."/>
        </authorList>
    </citation>
    <scope>NUCLEOTIDE SEQUENCE</scope>
    <source>
        <tissue evidence="1">Skin</tissue>
    </source>
</reference>
<gene>
    <name evidence="1" type="primary">ORF14870</name>
</gene>
<organism evidence="1">
    <name type="scientific">Arion vulgaris</name>
    <dbReference type="NCBI Taxonomy" id="1028688"/>
    <lineage>
        <taxon>Eukaryota</taxon>
        <taxon>Metazoa</taxon>
        <taxon>Spiralia</taxon>
        <taxon>Lophotrochozoa</taxon>
        <taxon>Mollusca</taxon>
        <taxon>Gastropoda</taxon>
        <taxon>Heterobranchia</taxon>
        <taxon>Euthyneura</taxon>
        <taxon>Panpulmonata</taxon>
        <taxon>Eupulmonata</taxon>
        <taxon>Stylommatophora</taxon>
        <taxon>Helicina</taxon>
        <taxon>Arionoidea</taxon>
        <taxon>Arionidae</taxon>
        <taxon>Arion</taxon>
    </lineage>
</organism>
<dbReference type="EMBL" id="HACG01005069">
    <property type="protein sequence ID" value="CEK51934.1"/>
    <property type="molecule type" value="Transcribed_RNA"/>
</dbReference>
<dbReference type="AlphaFoldDB" id="A0A0B6Y749"/>